<gene>
    <name evidence="1" type="ORF">N0B48_07895</name>
</gene>
<name>A0ABT2ISK0_9FLAO</name>
<dbReference type="EMBL" id="JAOAMU010000002">
    <property type="protein sequence ID" value="MCT2561802.1"/>
    <property type="molecule type" value="Genomic_DNA"/>
</dbReference>
<reference evidence="1 2" key="1">
    <citation type="submission" date="2022-09" db="EMBL/GenBank/DDBJ databases">
        <title>Chryseobacterium oleae sp.nov., isolated from the inter-root soil of Pyrola calliantha H. Andr. in Tibet.</title>
        <authorList>
            <person name="Li Z."/>
        </authorList>
    </citation>
    <scope>NUCLEOTIDE SEQUENCE [LARGE SCALE GENOMIC DNA]</scope>
    <source>
        <strain evidence="2">pc1-10</strain>
    </source>
</reference>
<evidence type="ECO:0000313" key="1">
    <source>
        <dbReference type="EMBL" id="MCT2561802.1"/>
    </source>
</evidence>
<evidence type="ECO:0000313" key="2">
    <source>
        <dbReference type="Proteomes" id="UP001525566"/>
    </source>
</evidence>
<comment type="caution">
    <text evidence="1">The sequence shown here is derived from an EMBL/GenBank/DDBJ whole genome shotgun (WGS) entry which is preliminary data.</text>
</comment>
<proteinExistence type="predicted"/>
<organism evidence="1 2">
    <name type="scientific">Chryseobacterium herbae</name>
    <dbReference type="NCBI Taxonomy" id="2976476"/>
    <lineage>
        <taxon>Bacteria</taxon>
        <taxon>Pseudomonadati</taxon>
        <taxon>Bacteroidota</taxon>
        <taxon>Flavobacteriia</taxon>
        <taxon>Flavobacteriales</taxon>
        <taxon>Weeksellaceae</taxon>
        <taxon>Chryseobacterium group</taxon>
        <taxon>Chryseobacterium</taxon>
    </lineage>
</organism>
<dbReference type="Proteomes" id="UP001525566">
    <property type="component" value="Unassembled WGS sequence"/>
</dbReference>
<accession>A0ABT2ISK0</accession>
<keyword evidence="2" id="KW-1185">Reference proteome</keyword>
<dbReference type="InterPro" id="IPR018899">
    <property type="entry name" value="Conjug_transposon_Tra0"/>
</dbReference>
<dbReference type="Pfam" id="PF10626">
    <property type="entry name" value="TraO"/>
    <property type="match status" value="1"/>
</dbReference>
<sequence length="178" mass="19736">MVIVSTTGIYAQRMLKGQKGFEATIGLIPNKKSLHDEFYVQAGMTINGKKGSYQLWAVEYSHKKHEFENYVIPVETYSMEGGYSFVLLGDWSKNISLNMGVTAVAAYEVINRGEPLLPNGAVIRNKDSFIYGGGLRLSLETYLGDHLVMLVQGRGKAVWGTSVENFRPSAGVGLRYIF</sequence>
<dbReference type="RefSeq" id="WP_259838061.1">
    <property type="nucleotide sequence ID" value="NZ_JAOAMU010000002.1"/>
</dbReference>
<protein>
    <submittedName>
        <fullName evidence="1">Conjugal transfer protein TraO</fullName>
    </submittedName>
</protein>